<dbReference type="NCBIfam" id="TIGR00005">
    <property type="entry name" value="rluA_subfam"/>
    <property type="match status" value="1"/>
</dbReference>
<comment type="similarity">
    <text evidence="2 3">Belongs to the pseudouridine synthase RluA family.</text>
</comment>
<dbReference type="Gene3D" id="3.30.2350.10">
    <property type="entry name" value="Pseudouridine synthase"/>
    <property type="match status" value="1"/>
</dbReference>
<dbReference type="AlphaFoldDB" id="A0A0U5AZN7"/>
<comment type="catalytic activity">
    <reaction evidence="1 3">
        <text>a uridine in RNA = a pseudouridine in RNA</text>
        <dbReference type="Rhea" id="RHEA:48348"/>
        <dbReference type="Rhea" id="RHEA-COMP:12068"/>
        <dbReference type="Rhea" id="RHEA-COMP:12069"/>
        <dbReference type="ChEBI" id="CHEBI:65314"/>
        <dbReference type="ChEBI" id="CHEBI:65315"/>
    </reaction>
</comment>
<dbReference type="PANTHER" id="PTHR21600:SF71">
    <property type="entry name" value="PSEUDOURIDINE SYNTHASE"/>
    <property type="match status" value="1"/>
</dbReference>
<dbReference type="EC" id="5.4.99.-" evidence="3"/>
<dbReference type="GO" id="GO:0009982">
    <property type="term" value="F:pseudouridine synthase activity"/>
    <property type="evidence" value="ECO:0007669"/>
    <property type="project" value="InterPro"/>
</dbReference>
<evidence type="ECO:0000256" key="1">
    <source>
        <dbReference type="ARBA" id="ARBA00000073"/>
    </source>
</evidence>
<proteinExistence type="inferred from homology"/>
<evidence type="ECO:0000313" key="4">
    <source>
        <dbReference type="EMBL" id="BAU26415.1"/>
    </source>
</evidence>
<dbReference type="InterPro" id="IPR020103">
    <property type="entry name" value="PsdUridine_synth_cat_dom_sf"/>
</dbReference>
<gene>
    <name evidence="4" type="primary">rluD_1</name>
    <name evidence="4" type="ORF">CB4_00542</name>
</gene>
<dbReference type="InterPro" id="IPR050188">
    <property type="entry name" value="RluA_PseudoU_synthase"/>
</dbReference>
<dbReference type="GO" id="GO:0003723">
    <property type="term" value="F:RNA binding"/>
    <property type="evidence" value="ECO:0007669"/>
    <property type="project" value="InterPro"/>
</dbReference>
<evidence type="ECO:0000256" key="2">
    <source>
        <dbReference type="ARBA" id="ARBA00010876"/>
    </source>
</evidence>
<dbReference type="CDD" id="cd02869">
    <property type="entry name" value="PseudoU_synth_RluA_like"/>
    <property type="match status" value="1"/>
</dbReference>
<dbReference type="GO" id="GO:0140098">
    <property type="term" value="F:catalytic activity, acting on RNA"/>
    <property type="evidence" value="ECO:0007669"/>
    <property type="project" value="UniProtKB-ARBA"/>
</dbReference>
<sequence>MTAWKMDKRWLEYEVEKEIAGWTLERVLKEKLGISGRMIQRLTRQKGVHLNRKQPYLQKKVKRGDEVKVRIADAFEPTLPPVAMDIHVLYEDDALLVVNKPAGLAVHPVNEKQTRTLAHGISHYWTEKGQPRAVRPVHRLDKETSGAILIAKNGFIQQLLDKQLREHAIRRTYLALVSGHPAQVGEGGTFSDPIARDPHHPTRRCVSMKGDDAITHYTVRELYEPKPDVLPEGAALVEIELETGRTHQIRVHFSHHGFPILGDTLYGGPVVDGFRRQALHATSLTFLHPLSGDVIECMAPAPDDFVKLRDQL</sequence>
<dbReference type="EMBL" id="AP017312">
    <property type="protein sequence ID" value="BAU26415.1"/>
    <property type="molecule type" value="Genomic_DNA"/>
</dbReference>
<protein>
    <recommendedName>
        <fullName evidence="3">Pseudouridine synthase</fullName>
        <ecNumber evidence="3">5.4.99.-</ecNumber>
    </recommendedName>
</protein>
<dbReference type="InterPro" id="IPR006145">
    <property type="entry name" value="PsdUridine_synth_RsuA/RluA"/>
</dbReference>
<dbReference type="Pfam" id="PF00849">
    <property type="entry name" value="PseudoU_synth_2"/>
    <property type="match status" value="1"/>
</dbReference>
<organism evidence="4 5">
    <name type="scientific">Aneurinibacillus soli</name>
    <dbReference type="NCBI Taxonomy" id="1500254"/>
    <lineage>
        <taxon>Bacteria</taxon>
        <taxon>Bacillati</taxon>
        <taxon>Bacillota</taxon>
        <taxon>Bacilli</taxon>
        <taxon>Bacillales</taxon>
        <taxon>Paenibacillaceae</taxon>
        <taxon>Aneurinibacillus group</taxon>
        <taxon>Aneurinibacillus</taxon>
    </lineage>
</organism>
<dbReference type="GO" id="GO:0000455">
    <property type="term" value="P:enzyme-directed rRNA pseudouridine synthesis"/>
    <property type="evidence" value="ECO:0007669"/>
    <property type="project" value="TreeGrafter"/>
</dbReference>
<dbReference type="Proteomes" id="UP000217696">
    <property type="component" value="Chromosome"/>
</dbReference>
<dbReference type="PANTHER" id="PTHR21600">
    <property type="entry name" value="MITOCHONDRIAL RNA PSEUDOURIDINE SYNTHASE"/>
    <property type="match status" value="1"/>
</dbReference>
<evidence type="ECO:0000256" key="3">
    <source>
        <dbReference type="RuleBase" id="RU362028"/>
    </source>
</evidence>
<dbReference type="InterPro" id="IPR006224">
    <property type="entry name" value="PsdUridine_synth_RluA-like_CS"/>
</dbReference>
<dbReference type="KEGG" id="asoc:CB4_00542"/>
<evidence type="ECO:0000313" key="5">
    <source>
        <dbReference type="Proteomes" id="UP000217696"/>
    </source>
</evidence>
<dbReference type="InterPro" id="IPR006225">
    <property type="entry name" value="PsdUridine_synth_RluC/D"/>
</dbReference>
<keyword evidence="3 4" id="KW-0413">Isomerase</keyword>
<reference evidence="4 5" key="1">
    <citation type="submission" date="2015-12" db="EMBL/GenBank/DDBJ databases">
        <title>Genome sequence of Aneurinibacillus soli.</title>
        <authorList>
            <person name="Lee J.S."/>
            <person name="Lee K.C."/>
            <person name="Kim K.K."/>
            <person name="Lee B.W."/>
        </authorList>
    </citation>
    <scope>NUCLEOTIDE SEQUENCE [LARGE SCALE GENOMIC DNA]</scope>
    <source>
        <strain evidence="4 5">CB4</strain>
    </source>
</reference>
<dbReference type="PROSITE" id="PS01129">
    <property type="entry name" value="PSI_RLU"/>
    <property type="match status" value="1"/>
</dbReference>
<comment type="function">
    <text evidence="3">Responsible for synthesis of pseudouridine from uracil.</text>
</comment>
<dbReference type="PROSITE" id="PS50889">
    <property type="entry name" value="S4"/>
    <property type="match status" value="1"/>
</dbReference>
<dbReference type="SUPFAM" id="SSF55120">
    <property type="entry name" value="Pseudouridine synthase"/>
    <property type="match status" value="1"/>
</dbReference>
<dbReference type="RefSeq" id="WP_231956124.1">
    <property type="nucleotide sequence ID" value="NZ_AP017312.1"/>
</dbReference>
<keyword evidence="5" id="KW-1185">Reference proteome</keyword>
<name>A0A0U5AZN7_9BACL</name>
<accession>A0A0U5AZN7</accession>